<reference evidence="1" key="2">
    <citation type="submission" date="2025-09" db="UniProtKB">
        <authorList>
            <consortium name="Ensembl"/>
        </authorList>
    </citation>
    <scope>IDENTIFICATION</scope>
</reference>
<evidence type="ECO:0000313" key="1">
    <source>
        <dbReference type="Ensembl" id="ENSCSRP00000014733.1"/>
    </source>
</evidence>
<dbReference type="PRINTS" id="PR01345">
    <property type="entry name" value="CERVTRCPTASE"/>
</dbReference>
<protein>
    <submittedName>
        <fullName evidence="1">Uncharacterized protein</fullName>
    </submittedName>
</protein>
<reference evidence="1" key="1">
    <citation type="submission" date="2025-08" db="UniProtKB">
        <authorList>
            <consortium name="Ensembl"/>
        </authorList>
    </citation>
    <scope>IDENTIFICATION</scope>
</reference>
<dbReference type="AlphaFoldDB" id="A0A8C3SIE1"/>
<dbReference type="Proteomes" id="UP000694403">
    <property type="component" value="Unplaced"/>
</dbReference>
<accession>A0A8C3SIE1</accession>
<organism evidence="1 2">
    <name type="scientific">Chelydra serpentina</name>
    <name type="common">Snapping turtle</name>
    <name type="synonym">Testudo serpentina</name>
    <dbReference type="NCBI Taxonomy" id="8475"/>
    <lineage>
        <taxon>Eukaryota</taxon>
        <taxon>Metazoa</taxon>
        <taxon>Chordata</taxon>
        <taxon>Craniata</taxon>
        <taxon>Vertebrata</taxon>
        <taxon>Euteleostomi</taxon>
        <taxon>Archelosauria</taxon>
        <taxon>Testudinata</taxon>
        <taxon>Testudines</taxon>
        <taxon>Cryptodira</taxon>
        <taxon>Durocryptodira</taxon>
        <taxon>Americhelydia</taxon>
        <taxon>Chelydroidea</taxon>
        <taxon>Chelydridae</taxon>
        <taxon>Chelydra</taxon>
    </lineage>
</organism>
<name>A0A8C3SIE1_CHESE</name>
<evidence type="ECO:0000313" key="2">
    <source>
        <dbReference type="Proteomes" id="UP000694403"/>
    </source>
</evidence>
<keyword evidence="2" id="KW-1185">Reference proteome</keyword>
<dbReference type="Ensembl" id="ENSCSRT00000015359.1">
    <property type="protein sequence ID" value="ENSCSRP00000014733.1"/>
    <property type="gene ID" value="ENSCSRG00000011264.1"/>
</dbReference>
<dbReference type="PANTHER" id="PTHR33332">
    <property type="entry name" value="REVERSE TRANSCRIPTASE DOMAIN-CONTAINING PROTEIN"/>
    <property type="match status" value="1"/>
</dbReference>
<proteinExistence type="predicted"/>
<sequence>MSDSLPPVQLLTELLLQQGPDAVFGKAFLEIRDLARRFSLFFSLHQLHNRQALVALHKAGIKFALQEPAPSGSELGPLNLPFLEVLSEFSPRLLHPDKKLLVDKCKVMHIKKHNPNYTYKMKESKLAVTTQEGDLGVIVDSCLKTSTQCAAAGKKANRMLGIIRKGIDNKTENILLPLYKSMVRPHLEYCVQMWSPHCKKDLLELEKVQKRATKMMRGVERLPYEERFIRLGLFSLEKRRLRGDMTEVYKIMTGAEKVNQEVLFTPSPNTRTRGHQMK</sequence>